<organism evidence="2 3">
    <name type="scientific">Alkaliphilus peptidifermentans DSM 18978</name>
    <dbReference type="NCBI Taxonomy" id="1120976"/>
    <lineage>
        <taxon>Bacteria</taxon>
        <taxon>Bacillati</taxon>
        <taxon>Bacillota</taxon>
        <taxon>Clostridia</taxon>
        <taxon>Peptostreptococcales</taxon>
        <taxon>Natronincolaceae</taxon>
        <taxon>Alkaliphilus</taxon>
    </lineage>
</organism>
<keyword evidence="1" id="KW-1133">Transmembrane helix</keyword>
<keyword evidence="1" id="KW-0472">Membrane</keyword>
<feature type="transmembrane region" description="Helical" evidence="1">
    <location>
        <begin position="28"/>
        <end position="47"/>
    </location>
</feature>
<dbReference type="RefSeq" id="WP_091547247.1">
    <property type="nucleotide sequence ID" value="NZ_FMUS01000037.1"/>
</dbReference>
<evidence type="ECO:0000256" key="1">
    <source>
        <dbReference type="SAM" id="Phobius"/>
    </source>
</evidence>
<dbReference type="Proteomes" id="UP000198636">
    <property type="component" value="Unassembled WGS sequence"/>
</dbReference>
<dbReference type="OrthoDB" id="2086722at2"/>
<accession>A0A1G5L386</accession>
<proteinExistence type="predicted"/>
<feature type="transmembrane region" description="Helical" evidence="1">
    <location>
        <begin position="80"/>
        <end position="98"/>
    </location>
</feature>
<dbReference type="AlphaFoldDB" id="A0A1G5L386"/>
<protein>
    <submittedName>
        <fullName evidence="2">Putative membrane protein, TIGR04086 family</fullName>
    </submittedName>
</protein>
<keyword evidence="1" id="KW-0812">Transmembrane</keyword>
<evidence type="ECO:0000313" key="3">
    <source>
        <dbReference type="Proteomes" id="UP000198636"/>
    </source>
</evidence>
<dbReference type="Pfam" id="PF12670">
    <property type="entry name" value="DUF3792"/>
    <property type="match status" value="1"/>
</dbReference>
<dbReference type="NCBIfam" id="TIGR04086">
    <property type="entry name" value="TIGR04086_membr"/>
    <property type="match status" value="1"/>
</dbReference>
<feature type="transmembrane region" description="Helical" evidence="1">
    <location>
        <begin position="110"/>
        <end position="132"/>
    </location>
</feature>
<dbReference type="STRING" id="1120976.SAMN03080606_04016"/>
<reference evidence="2 3" key="1">
    <citation type="submission" date="2016-10" db="EMBL/GenBank/DDBJ databases">
        <authorList>
            <person name="de Groot N.N."/>
        </authorList>
    </citation>
    <scope>NUCLEOTIDE SEQUENCE [LARGE SCALE GENOMIC DNA]</scope>
    <source>
        <strain evidence="2 3">DSM 18978</strain>
    </source>
</reference>
<sequence>MRINKKTVPISPGPFNIWIYGKGLIRGYVLSLLLFLISAILITYTFIGEGLIPIITSIILILGVAYASIYSAIKVGVRGWLHGALVGLVYILILLLFSKFFVSGFVFDRYVIYKIVISVFTGVVGGMIGINIK</sequence>
<feature type="transmembrane region" description="Helical" evidence="1">
    <location>
        <begin position="53"/>
        <end position="73"/>
    </location>
</feature>
<evidence type="ECO:0000313" key="2">
    <source>
        <dbReference type="EMBL" id="SCZ07317.1"/>
    </source>
</evidence>
<dbReference type="EMBL" id="FMUS01000037">
    <property type="protein sequence ID" value="SCZ07317.1"/>
    <property type="molecule type" value="Genomic_DNA"/>
</dbReference>
<name>A0A1G5L386_9FIRM</name>
<keyword evidence="3" id="KW-1185">Reference proteome</keyword>
<gene>
    <name evidence="2" type="ORF">SAMN03080606_04016</name>
</gene>
<dbReference type="InterPro" id="IPR023804">
    <property type="entry name" value="DUF3792_TM"/>
</dbReference>